<feature type="compositionally biased region" description="Basic and acidic residues" evidence="1">
    <location>
        <begin position="1"/>
        <end position="10"/>
    </location>
</feature>
<dbReference type="OrthoDB" id="10445596at2759"/>
<evidence type="ECO:0000313" key="2">
    <source>
        <dbReference type="EMBL" id="VDN25703.1"/>
    </source>
</evidence>
<accession>A0A3P7MPM0</accession>
<keyword evidence="3" id="KW-1185">Reference proteome</keyword>
<feature type="compositionally biased region" description="Low complexity" evidence="1">
    <location>
        <begin position="11"/>
        <end position="20"/>
    </location>
</feature>
<dbReference type="Proteomes" id="UP000281553">
    <property type="component" value="Unassembled WGS sequence"/>
</dbReference>
<proteinExistence type="predicted"/>
<dbReference type="EMBL" id="UYRU01075319">
    <property type="protein sequence ID" value="VDN25703.1"/>
    <property type="molecule type" value="Genomic_DNA"/>
</dbReference>
<name>A0A3P7MPM0_DIBLA</name>
<protein>
    <submittedName>
        <fullName evidence="2">Uncharacterized protein</fullName>
    </submittedName>
</protein>
<reference evidence="2 3" key="1">
    <citation type="submission" date="2018-11" db="EMBL/GenBank/DDBJ databases">
        <authorList>
            <consortium name="Pathogen Informatics"/>
        </authorList>
    </citation>
    <scope>NUCLEOTIDE SEQUENCE [LARGE SCALE GENOMIC DNA]</scope>
</reference>
<gene>
    <name evidence="2" type="ORF">DILT_LOCUS14671</name>
</gene>
<feature type="region of interest" description="Disordered" evidence="1">
    <location>
        <begin position="1"/>
        <end position="32"/>
    </location>
</feature>
<feature type="non-terminal residue" evidence="2">
    <location>
        <position position="84"/>
    </location>
</feature>
<sequence>MGGEKKEIPQQKEQQQEQQPDTPTVKSPVGDSAERLEILCDRLRQDIVDELRGHLKLTVDCAMERLMRHTESHDLMRSSNWLEK</sequence>
<organism evidence="2 3">
    <name type="scientific">Dibothriocephalus latus</name>
    <name type="common">Fish tapeworm</name>
    <name type="synonym">Diphyllobothrium latum</name>
    <dbReference type="NCBI Taxonomy" id="60516"/>
    <lineage>
        <taxon>Eukaryota</taxon>
        <taxon>Metazoa</taxon>
        <taxon>Spiralia</taxon>
        <taxon>Lophotrochozoa</taxon>
        <taxon>Platyhelminthes</taxon>
        <taxon>Cestoda</taxon>
        <taxon>Eucestoda</taxon>
        <taxon>Diphyllobothriidea</taxon>
        <taxon>Diphyllobothriidae</taxon>
        <taxon>Dibothriocephalus</taxon>
    </lineage>
</organism>
<evidence type="ECO:0000256" key="1">
    <source>
        <dbReference type="SAM" id="MobiDB-lite"/>
    </source>
</evidence>
<dbReference type="AlphaFoldDB" id="A0A3P7MPM0"/>
<evidence type="ECO:0000313" key="3">
    <source>
        <dbReference type="Proteomes" id="UP000281553"/>
    </source>
</evidence>